<keyword evidence="3" id="KW-1185">Reference proteome</keyword>
<dbReference type="AlphaFoldDB" id="A0A0M3K6G0"/>
<evidence type="ECO:0000313" key="4">
    <source>
        <dbReference type="WBParaSite" id="ASIM_0001655101-mRNA-1"/>
    </source>
</evidence>
<reference evidence="2 3" key="2">
    <citation type="submission" date="2018-11" db="EMBL/GenBank/DDBJ databases">
        <authorList>
            <consortium name="Pathogen Informatics"/>
        </authorList>
    </citation>
    <scope>NUCLEOTIDE SEQUENCE [LARGE SCALE GENOMIC DNA]</scope>
</reference>
<evidence type="ECO:0000256" key="1">
    <source>
        <dbReference type="SAM" id="MobiDB-lite"/>
    </source>
</evidence>
<name>A0A0M3K6G0_ANISI</name>
<dbReference type="WBParaSite" id="ASIM_0001655101-mRNA-1">
    <property type="protein sequence ID" value="ASIM_0001655101-mRNA-1"/>
    <property type="gene ID" value="ASIM_0001655101"/>
</dbReference>
<evidence type="ECO:0000313" key="2">
    <source>
        <dbReference type="EMBL" id="VDK56524.1"/>
    </source>
</evidence>
<feature type="region of interest" description="Disordered" evidence="1">
    <location>
        <begin position="36"/>
        <end position="56"/>
    </location>
</feature>
<protein>
    <submittedName>
        <fullName evidence="4">Ovule protein</fullName>
    </submittedName>
</protein>
<evidence type="ECO:0000313" key="3">
    <source>
        <dbReference type="Proteomes" id="UP000267096"/>
    </source>
</evidence>
<organism evidence="4">
    <name type="scientific">Anisakis simplex</name>
    <name type="common">Herring worm</name>
    <dbReference type="NCBI Taxonomy" id="6269"/>
    <lineage>
        <taxon>Eukaryota</taxon>
        <taxon>Metazoa</taxon>
        <taxon>Ecdysozoa</taxon>
        <taxon>Nematoda</taxon>
        <taxon>Chromadorea</taxon>
        <taxon>Rhabditida</taxon>
        <taxon>Spirurina</taxon>
        <taxon>Ascaridomorpha</taxon>
        <taxon>Ascaridoidea</taxon>
        <taxon>Anisakidae</taxon>
        <taxon>Anisakis</taxon>
        <taxon>Anisakis simplex complex</taxon>
    </lineage>
</organism>
<reference evidence="4" key="1">
    <citation type="submission" date="2017-02" db="UniProtKB">
        <authorList>
            <consortium name="WormBaseParasite"/>
        </authorList>
    </citation>
    <scope>IDENTIFICATION</scope>
</reference>
<gene>
    <name evidence="2" type="ORF">ASIM_LOCUS15958</name>
</gene>
<accession>A0A0M3K6G0</accession>
<dbReference type="Proteomes" id="UP000267096">
    <property type="component" value="Unassembled WGS sequence"/>
</dbReference>
<dbReference type="OrthoDB" id="6508643at2759"/>
<dbReference type="EMBL" id="UYRR01032697">
    <property type="protein sequence ID" value="VDK56524.1"/>
    <property type="molecule type" value="Genomic_DNA"/>
</dbReference>
<feature type="compositionally biased region" description="Polar residues" evidence="1">
    <location>
        <begin position="38"/>
        <end position="56"/>
    </location>
</feature>
<sequence length="109" mass="12079">MTAPFWVPQPLPFTIFCPPMPSLLLSPNMPTIFPPFTKPSQSITSKDTVSPHQTTPATKRLSKMFLVESLLPSVAEKQATPPPVSSLTSIVDYHFNHLTHHIITNGIFL</sequence>
<proteinExistence type="predicted"/>